<proteinExistence type="predicted"/>
<dbReference type="AlphaFoldDB" id="A0A5P1R9S4"/>
<dbReference type="EMBL" id="CP043869">
    <property type="protein sequence ID" value="QEQ96399.1"/>
    <property type="molecule type" value="Genomic_DNA"/>
</dbReference>
<organism evidence="2 3">
    <name type="scientific">Neptunomonas concharum</name>
    <dbReference type="NCBI Taxonomy" id="1031538"/>
    <lineage>
        <taxon>Bacteria</taxon>
        <taxon>Pseudomonadati</taxon>
        <taxon>Pseudomonadota</taxon>
        <taxon>Gammaproteobacteria</taxon>
        <taxon>Oceanospirillales</taxon>
        <taxon>Oceanospirillaceae</taxon>
        <taxon>Neptunomonas</taxon>
    </lineage>
</organism>
<dbReference type="Pfam" id="PF07238">
    <property type="entry name" value="PilZ"/>
    <property type="match status" value="1"/>
</dbReference>
<dbReference type="Gene3D" id="2.40.10.220">
    <property type="entry name" value="predicted glycosyltransferase like domains"/>
    <property type="match status" value="1"/>
</dbReference>
<accession>A0A5P1R9S4</accession>
<feature type="domain" description="PilZ" evidence="1">
    <location>
        <begin position="96"/>
        <end position="172"/>
    </location>
</feature>
<dbReference type="GO" id="GO:0035438">
    <property type="term" value="F:cyclic-di-GMP binding"/>
    <property type="evidence" value="ECO:0007669"/>
    <property type="project" value="InterPro"/>
</dbReference>
<dbReference type="KEGG" id="ncu:F0U83_06610"/>
<dbReference type="InterPro" id="IPR009875">
    <property type="entry name" value="PilZ_domain"/>
</dbReference>
<gene>
    <name evidence="2" type="ORF">F0U83_06610</name>
</gene>
<evidence type="ECO:0000313" key="2">
    <source>
        <dbReference type="EMBL" id="QEQ96399.1"/>
    </source>
</evidence>
<reference evidence="2 3" key="1">
    <citation type="journal article" date="2019" name="Biochem. Eng. J.">
        <title>Metabolic engineering of the marine bacteria Neptunomonas concharum for the production of acetoin and meso-2,3-butanediol from acetate.</title>
        <authorList>
            <person name="Li W."/>
            <person name="Pu N."/>
            <person name="Liu C.-X."/>
            <person name="Yuan Q.-P."/>
            <person name="Li Z.-J."/>
        </authorList>
    </citation>
    <scope>NUCLEOTIDE SEQUENCE [LARGE SCALE GENOMIC DNA]</scope>
    <source>
        <strain evidence="2 3">JCM17730</strain>
    </source>
</reference>
<evidence type="ECO:0000259" key="1">
    <source>
        <dbReference type="Pfam" id="PF07238"/>
    </source>
</evidence>
<dbReference type="RefSeq" id="WP_138988478.1">
    <property type="nucleotide sequence ID" value="NZ_CP043869.1"/>
</dbReference>
<name>A0A5P1R9S4_9GAMM</name>
<dbReference type="OrthoDB" id="9780702at2"/>
<sequence length="184" mass="20813">MGQERRQFYRVEKDVALEVEVVSLEEVTRSIQPSQFEVSPYFELLAEVQELDKQQQDLIASIAQSHPEIAALFNLQAQKLDTITRTLASSGLKINHLTKQTINLSEGGMQCEVNNCKPGDYLAIKLIFSNPLLGVLLYGQVQRIISENTDSQKVAVAFYQMPESCRRLIAQRVLQAQTRHHDAI</sequence>
<protein>
    <submittedName>
        <fullName evidence="2">PilZ domain-containing protein</fullName>
    </submittedName>
</protein>
<dbReference type="Proteomes" id="UP000324760">
    <property type="component" value="Chromosome"/>
</dbReference>
<evidence type="ECO:0000313" key="3">
    <source>
        <dbReference type="Proteomes" id="UP000324760"/>
    </source>
</evidence>
<keyword evidence="3" id="KW-1185">Reference proteome</keyword>